<dbReference type="Proteomes" id="UP000297635">
    <property type="component" value="Unassembled WGS sequence"/>
</dbReference>
<dbReference type="RefSeq" id="WP_135469852.1">
    <property type="nucleotide sequence ID" value="NZ_CASCNC010000011.1"/>
</dbReference>
<evidence type="ECO:0000259" key="7">
    <source>
        <dbReference type="Pfam" id="PF00924"/>
    </source>
</evidence>
<keyword evidence="3 6" id="KW-1133">Transmembrane helix</keyword>
<keyword evidence="2 6" id="KW-0812">Transmembrane</keyword>
<evidence type="ECO:0000313" key="8">
    <source>
        <dbReference type="EMBL" id="TGG39357.1"/>
    </source>
</evidence>
<feature type="transmembrane region" description="Helical" evidence="6">
    <location>
        <begin position="38"/>
        <end position="63"/>
    </location>
</feature>
<dbReference type="Pfam" id="PF00924">
    <property type="entry name" value="MS_channel_2nd"/>
    <property type="match status" value="1"/>
</dbReference>
<keyword evidence="4 6" id="KW-0472">Membrane</keyword>
<dbReference type="AlphaFoldDB" id="A0A4Z0V4S4"/>
<dbReference type="InterPro" id="IPR006685">
    <property type="entry name" value="MscS_channel_2nd"/>
</dbReference>
<dbReference type="SUPFAM" id="SSF50182">
    <property type="entry name" value="Sm-like ribonucleoproteins"/>
    <property type="match status" value="1"/>
</dbReference>
<dbReference type="InterPro" id="IPR030192">
    <property type="entry name" value="YbdG"/>
</dbReference>
<dbReference type="GO" id="GO:0005886">
    <property type="term" value="C:plasma membrane"/>
    <property type="evidence" value="ECO:0007669"/>
    <property type="project" value="TreeGrafter"/>
</dbReference>
<evidence type="ECO:0000256" key="4">
    <source>
        <dbReference type="ARBA" id="ARBA00023136"/>
    </source>
</evidence>
<accession>A0A4Z0V4S4</accession>
<sequence length="450" mass="50091">MLTADIIPSHKVAQWLLSHIHRFLNWFGLEKDRVTEEFLYTAIIVIAALFIGWAIGNLVRMIVRKWVKVRRPELAQELVQKHVIVHCCRIIPPLVILGLLPFAFTGHSIINTIIMRGLLIYTSIVVCMAICSVSSFTWARLEEKRNTRNLPLRGILDTIIGILWVITVIVCVAILVNRSPVALLTGLGAFAAVLMLVFKDSILGLVAGLQLSQNDMLHVGDWIVVPSTIANGIVTDVSLTAVKVRNWDNTIVTLPPYTLVSGSFQNWRGMSQSGVRQIARSILVDIYTITQATPEFLNTIIVRFPILKSYIEKLETSKETIFDPGTATVNGTIETNLGLYRAYLCEWLLNNPSISSSNQILVRLLAPTEYGIPLQVWCFTSTTAWTAYEAIQSALFEHIAVTAPEFGLRLFNDTSGADVLSIDTIPDPEVLNQAASTPQESQEEDRQAQK</sequence>
<name>A0A4Z0V4S4_9BACT</name>
<dbReference type="GeneID" id="82148347"/>
<evidence type="ECO:0000256" key="6">
    <source>
        <dbReference type="SAM" id="Phobius"/>
    </source>
</evidence>
<gene>
    <name evidence="8" type="ORF">EZ315_00995</name>
</gene>
<feature type="transmembrane region" description="Helical" evidence="6">
    <location>
        <begin position="150"/>
        <end position="175"/>
    </location>
</feature>
<dbReference type="PANTHER" id="PTHR30414:SF0">
    <property type="entry name" value="MINICONDUCTANCE MECHANOSENSITIVE CHANNEL YBDG"/>
    <property type="match status" value="1"/>
</dbReference>
<comment type="subcellular location">
    <subcellularLocation>
        <location evidence="1">Membrane</location>
    </subcellularLocation>
</comment>
<dbReference type="Gene3D" id="2.30.30.60">
    <property type="match status" value="1"/>
</dbReference>
<feature type="transmembrane region" description="Helical" evidence="6">
    <location>
        <begin position="181"/>
        <end position="198"/>
    </location>
</feature>
<dbReference type="GO" id="GO:0071470">
    <property type="term" value="P:cellular response to osmotic stress"/>
    <property type="evidence" value="ECO:0007669"/>
    <property type="project" value="InterPro"/>
</dbReference>
<dbReference type="GO" id="GO:0008381">
    <property type="term" value="F:mechanosensitive monoatomic ion channel activity"/>
    <property type="evidence" value="ECO:0007669"/>
    <property type="project" value="InterPro"/>
</dbReference>
<feature type="region of interest" description="Disordered" evidence="5">
    <location>
        <begin position="429"/>
        <end position="450"/>
    </location>
</feature>
<dbReference type="InterPro" id="IPR023408">
    <property type="entry name" value="MscS_beta-dom_sf"/>
</dbReference>
<proteinExistence type="predicted"/>
<comment type="caution">
    <text evidence="8">The sequence shown here is derived from an EMBL/GenBank/DDBJ whole genome shotgun (WGS) entry which is preliminary data.</text>
</comment>
<evidence type="ECO:0000256" key="1">
    <source>
        <dbReference type="ARBA" id="ARBA00004370"/>
    </source>
</evidence>
<dbReference type="EMBL" id="SJSA01000001">
    <property type="protein sequence ID" value="TGG39357.1"/>
    <property type="molecule type" value="Genomic_DNA"/>
</dbReference>
<keyword evidence="9" id="KW-1185">Reference proteome</keyword>
<dbReference type="InterPro" id="IPR010920">
    <property type="entry name" value="LSM_dom_sf"/>
</dbReference>
<protein>
    <submittedName>
        <fullName evidence="8">Mechanosensitive ion channel</fullName>
    </submittedName>
</protein>
<feature type="transmembrane region" description="Helical" evidence="6">
    <location>
        <begin position="118"/>
        <end position="138"/>
    </location>
</feature>
<evidence type="ECO:0000313" key="9">
    <source>
        <dbReference type="Proteomes" id="UP000297635"/>
    </source>
</evidence>
<evidence type="ECO:0000256" key="2">
    <source>
        <dbReference type="ARBA" id="ARBA00022692"/>
    </source>
</evidence>
<evidence type="ECO:0000256" key="3">
    <source>
        <dbReference type="ARBA" id="ARBA00022989"/>
    </source>
</evidence>
<dbReference type="PANTHER" id="PTHR30414">
    <property type="entry name" value="MINICONDUCTANCE MECHANOSENSITIVE CHANNEL YBDG"/>
    <property type="match status" value="1"/>
</dbReference>
<organism evidence="8 9">
    <name type="scientific">Duncaniella freteri</name>
    <dbReference type="NCBI Taxonomy" id="2530391"/>
    <lineage>
        <taxon>Bacteria</taxon>
        <taxon>Pseudomonadati</taxon>
        <taxon>Bacteroidota</taxon>
        <taxon>Bacteroidia</taxon>
        <taxon>Bacteroidales</taxon>
        <taxon>Muribaculaceae</taxon>
        <taxon>Duncaniella</taxon>
    </lineage>
</organism>
<evidence type="ECO:0000256" key="5">
    <source>
        <dbReference type="SAM" id="MobiDB-lite"/>
    </source>
</evidence>
<feature type="domain" description="Mechanosensitive ion channel MscS" evidence="7">
    <location>
        <begin position="200"/>
        <end position="268"/>
    </location>
</feature>
<reference evidence="8 9" key="1">
    <citation type="submission" date="2019-02" db="EMBL/GenBank/DDBJ databases">
        <title>Isolation and identification of novel species under the genus Muribaculum.</title>
        <authorList>
            <person name="Miyake S."/>
            <person name="Ding Y."/>
            <person name="Low A."/>
            <person name="Soh M."/>
            <person name="Seedorf H."/>
        </authorList>
    </citation>
    <scope>NUCLEOTIDE SEQUENCE [LARGE SCALE GENOMIC DNA]</scope>
    <source>
        <strain evidence="8 9">TLL-A3</strain>
    </source>
</reference>